<gene>
    <name evidence="2" type="ORF">PVAP13_9KG182100</name>
</gene>
<dbReference type="AlphaFoldDB" id="A0A8T0NEC8"/>
<proteinExistence type="predicted"/>
<feature type="compositionally biased region" description="Low complexity" evidence="1">
    <location>
        <begin position="1"/>
        <end position="17"/>
    </location>
</feature>
<dbReference type="Proteomes" id="UP000823388">
    <property type="component" value="Chromosome 9K"/>
</dbReference>
<keyword evidence="3" id="KW-1185">Reference proteome</keyword>
<feature type="region of interest" description="Disordered" evidence="1">
    <location>
        <begin position="1"/>
        <end position="34"/>
    </location>
</feature>
<sequence>MGNPSTAPSALPSVAALPPLPPLPTSGDNASSPSIALVPMPMVPCASPSPPLRSPAMPMCSSSTAAAAVAAATAHREAIREGERRKPSQVTSRAPDVIHERMRCQIRTTCAHQFRALLIHLSSSAISSRTCRSWCSHA</sequence>
<evidence type="ECO:0000256" key="1">
    <source>
        <dbReference type="SAM" id="MobiDB-lite"/>
    </source>
</evidence>
<organism evidence="2 3">
    <name type="scientific">Panicum virgatum</name>
    <name type="common">Blackwell switchgrass</name>
    <dbReference type="NCBI Taxonomy" id="38727"/>
    <lineage>
        <taxon>Eukaryota</taxon>
        <taxon>Viridiplantae</taxon>
        <taxon>Streptophyta</taxon>
        <taxon>Embryophyta</taxon>
        <taxon>Tracheophyta</taxon>
        <taxon>Spermatophyta</taxon>
        <taxon>Magnoliopsida</taxon>
        <taxon>Liliopsida</taxon>
        <taxon>Poales</taxon>
        <taxon>Poaceae</taxon>
        <taxon>PACMAD clade</taxon>
        <taxon>Panicoideae</taxon>
        <taxon>Panicodae</taxon>
        <taxon>Paniceae</taxon>
        <taxon>Panicinae</taxon>
        <taxon>Panicum</taxon>
        <taxon>Panicum sect. Hiantes</taxon>
    </lineage>
</organism>
<evidence type="ECO:0000313" key="3">
    <source>
        <dbReference type="Proteomes" id="UP000823388"/>
    </source>
</evidence>
<dbReference type="EMBL" id="CM029053">
    <property type="protein sequence ID" value="KAG2548381.1"/>
    <property type="molecule type" value="Genomic_DNA"/>
</dbReference>
<evidence type="ECO:0000313" key="2">
    <source>
        <dbReference type="EMBL" id="KAG2548381.1"/>
    </source>
</evidence>
<name>A0A8T0NEC8_PANVG</name>
<reference evidence="2" key="1">
    <citation type="submission" date="2020-05" db="EMBL/GenBank/DDBJ databases">
        <title>WGS assembly of Panicum virgatum.</title>
        <authorList>
            <person name="Lovell J.T."/>
            <person name="Jenkins J."/>
            <person name="Shu S."/>
            <person name="Juenger T.E."/>
            <person name="Schmutz J."/>
        </authorList>
    </citation>
    <scope>NUCLEOTIDE SEQUENCE</scope>
    <source>
        <strain evidence="2">AP13</strain>
    </source>
</reference>
<accession>A0A8T0NEC8</accession>
<protein>
    <submittedName>
        <fullName evidence="2">Uncharacterized protein</fullName>
    </submittedName>
</protein>
<comment type="caution">
    <text evidence="2">The sequence shown here is derived from an EMBL/GenBank/DDBJ whole genome shotgun (WGS) entry which is preliminary data.</text>
</comment>